<feature type="domain" description="HTH luxR-type" evidence="4">
    <location>
        <begin position="181"/>
        <end position="238"/>
    </location>
</feature>
<dbReference type="CDD" id="cd06170">
    <property type="entry name" value="LuxR_C_like"/>
    <property type="match status" value="1"/>
</dbReference>
<dbReference type="InterPro" id="IPR000792">
    <property type="entry name" value="Tscrpt_reg_LuxR_C"/>
</dbReference>
<proteinExistence type="predicted"/>
<dbReference type="SUPFAM" id="SSF75516">
    <property type="entry name" value="Pheromone-binding domain of LuxR-like quorum-sensing transcription factors"/>
    <property type="match status" value="1"/>
</dbReference>
<organism evidence="5 6">
    <name type="scientific">Tsuneonella flava</name>
    <dbReference type="NCBI Taxonomy" id="2055955"/>
    <lineage>
        <taxon>Bacteria</taxon>
        <taxon>Pseudomonadati</taxon>
        <taxon>Pseudomonadota</taxon>
        <taxon>Alphaproteobacteria</taxon>
        <taxon>Sphingomonadales</taxon>
        <taxon>Erythrobacteraceae</taxon>
        <taxon>Tsuneonella</taxon>
    </lineage>
</organism>
<dbReference type="InterPro" id="IPR036388">
    <property type="entry name" value="WH-like_DNA-bd_sf"/>
</dbReference>
<dbReference type="InterPro" id="IPR036693">
    <property type="entry name" value="TF_LuxR_autoind-bd_dom_sf"/>
</dbReference>
<dbReference type="SMART" id="SM00421">
    <property type="entry name" value="HTH_LUXR"/>
    <property type="match status" value="1"/>
</dbReference>
<protein>
    <submittedName>
        <fullName evidence="5">Autoinducer binding domain-containing protein</fullName>
    </submittedName>
</protein>
<evidence type="ECO:0000256" key="1">
    <source>
        <dbReference type="ARBA" id="ARBA00023015"/>
    </source>
</evidence>
<evidence type="ECO:0000259" key="4">
    <source>
        <dbReference type="SMART" id="SM00421"/>
    </source>
</evidence>
<dbReference type="RefSeq" id="WP_205442851.1">
    <property type="nucleotide sequence ID" value="NZ_CP061510.1"/>
</dbReference>
<dbReference type="Gene3D" id="1.10.10.10">
    <property type="entry name" value="Winged helix-like DNA-binding domain superfamily/Winged helix DNA-binding domain"/>
    <property type="match status" value="1"/>
</dbReference>
<dbReference type="Proteomes" id="UP000663637">
    <property type="component" value="Chromosome"/>
</dbReference>
<gene>
    <name evidence="5" type="ORF">IDJ81_00725</name>
</gene>
<evidence type="ECO:0000256" key="2">
    <source>
        <dbReference type="ARBA" id="ARBA00023125"/>
    </source>
</evidence>
<dbReference type="Pfam" id="PF00196">
    <property type="entry name" value="GerE"/>
    <property type="match status" value="1"/>
</dbReference>
<evidence type="ECO:0000313" key="5">
    <source>
        <dbReference type="EMBL" id="QSB44747.1"/>
    </source>
</evidence>
<keyword evidence="3" id="KW-0804">Transcription</keyword>
<dbReference type="Pfam" id="PF03472">
    <property type="entry name" value="Autoind_bind"/>
    <property type="match status" value="1"/>
</dbReference>
<evidence type="ECO:0000313" key="6">
    <source>
        <dbReference type="Proteomes" id="UP000663637"/>
    </source>
</evidence>
<name>A0ABX7K9V8_9SPHN</name>
<keyword evidence="6" id="KW-1185">Reference proteome</keyword>
<keyword evidence="2" id="KW-0238">DNA-binding</keyword>
<accession>A0ABX7K9V8</accession>
<evidence type="ECO:0000256" key="3">
    <source>
        <dbReference type="ARBA" id="ARBA00023163"/>
    </source>
</evidence>
<dbReference type="SUPFAM" id="SSF46894">
    <property type="entry name" value="C-terminal effector domain of the bipartite response regulators"/>
    <property type="match status" value="1"/>
</dbReference>
<reference evidence="5 6" key="1">
    <citation type="submission" date="2020-09" db="EMBL/GenBank/DDBJ databases">
        <title>Complete genome sequence of altererythrobacter flavus SS-21NJ, isolated from Dongying oil sludge in Shandong province.</title>
        <authorList>
            <person name="Sun S."/>
            <person name="Zhang Z."/>
        </authorList>
    </citation>
    <scope>NUCLEOTIDE SEQUENCE [LARGE SCALE GENOMIC DNA]</scope>
    <source>
        <strain evidence="5 6">SS-21NJ</strain>
    </source>
</reference>
<keyword evidence="1" id="KW-0805">Transcription regulation</keyword>
<dbReference type="InterPro" id="IPR016032">
    <property type="entry name" value="Sig_transdc_resp-reg_C-effctor"/>
</dbReference>
<dbReference type="EMBL" id="CP061510">
    <property type="protein sequence ID" value="QSB44747.1"/>
    <property type="molecule type" value="Genomic_DNA"/>
</dbReference>
<dbReference type="Gene3D" id="3.30.450.80">
    <property type="entry name" value="Transcription factor LuxR-like, autoinducer-binding domain"/>
    <property type="match status" value="1"/>
</dbReference>
<dbReference type="InterPro" id="IPR005143">
    <property type="entry name" value="TF_LuxR_autoind-bd_dom"/>
</dbReference>
<dbReference type="PRINTS" id="PR00038">
    <property type="entry name" value="HTHLUXR"/>
</dbReference>
<sequence length="252" mass="28525">MQKLLVDYISRMEAADSFDQKWDCLTDTLRTLGFNVVNYTVFPNTETYENPVFIENFRNGWVEHYTAQDYGPEDALIPHVLESDIPALMLGADERQPLQWSTKGRQLIAEAKDAGMERAIGFSHNNGDGIVDGGIAIGTDMMSAHDFSTFLNERVPLLYIIYSIAYGRLHPERRQRIALDELKISSRQYDLLMALWGGLSNKQIAERLGVSEVTVSFHLKQLRSKLGCSLNREIIPKAYHYGLIGAVPRLNT</sequence>